<evidence type="ECO:0000313" key="1">
    <source>
        <dbReference type="EMBL" id="GAA2149544.1"/>
    </source>
</evidence>
<comment type="caution">
    <text evidence="1">The sequence shown here is derived from an EMBL/GenBank/DDBJ whole genome shotgun (WGS) entry which is preliminary data.</text>
</comment>
<accession>A0ABP5LLE4</accession>
<organism evidence="1 2">
    <name type="scientific">Nocardioides koreensis</name>
    <dbReference type="NCBI Taxonomy" id="433651"/>
    <lineage>
        <taxon>Bacteria</taxon>
        <taxon>Bacillati</taxon>
        <taxon>Actinomycetota</taxon>
        <taxon>Actinomycetes</taxon>
        <taxon>Propionibacteriales</taxon>
        <taxon>Nocardioidaceae</taxon>
        <taxon>Nocardioides</taxon>
    </lineage>
</organism>
<dbReference type="RefSeq" id="WP_344153613.1">
    <property type="nucleotide sequence ID" value="NZ_BAAAQR010000009.1"/>
</dbReference>
<reference evidence="2" key="1">
    <citation type="journal article" date="2019" name="Int. J. Syst. Evol. Microbiol.">
        <title>The Global Catalogue of Microorganisms (GCM) 10K type strain sequencing project: providing services to taxonomists for standard genome sequencing and annotation.</title>
        <authorList>
            <consortium name="The Broad Institute Genomics Platform"/>
            <consortium name="The Broad Institute Genome Sequencing Center for Infectious Disease"/>
            <person name="Wu L."/>
            <person name="Ma J."/>
        </authorList>
    </citation>
    <scope>NUCLEOTIDE SEQUENCE [LARGE SCALE GENOMIC DNA]</scope>
    <source>
        <strain evidence="2">JCM 16022</strain>
    </source>
</reference>
<gene>
    <name evidence="1" type="ORF">GCM10009844_29260</name>
</gene>
<dbReference type="SUPFAM" id="SSF55961">
    <property type="entry name" value="Bet v1-like"/>
    <property type="match status" value="1"/>
</dbReference>
<protein>
    <recommendedName>
        <fullName evidence="3">SRPBCC family protein</fullName>
    </recommendedName>
</protein>
<evidence type="ECO:0008006" key="3">
    <source>
        <dbReference type="Google" id="ProtNLM"/>
    </source>
</evidence>
<proteinExistence type="predicted"/>
<evidence type="ECO:0000313" key="2">
    <source>
        <dbReference type="Proteomes" id="UP001501771"/>
    </source>
</evidence>
<name>A0ABP5LLE4_9ACTN</name>
<dbReference type="Proteomes" id="UP001501771">
    <property type="component" value="Unassembled WGS sequence"/>
</dbReference>
<sequence length="214" mass="23942">MVAPVAAVRRWPARCRRPAARRTAWAVTGAGLAAPWVYAVLVRPWLQHWGATGEERRRRLPGDGPGRPLSTATRAVTVRAPAEAVWRWLVQIGQDRGGFYSYDWLENLAGCRLRTATRIHPEWQDVRPGDPLTLVPGVATRFAEVDPPHALVIEGWGAYVIEPDSDGTCRLIARSHVDREPRALAYYLGIELPHAVMERRMLLGLKQRAEAHAL</sequence>
<keyword evidence="2" id="KW-1185">Reference proteome</keyword>
<dbReference type="EMBL" id="BAAAQR010000009">
    <property type="protein sequence ID" value="GAA2149544.1"/>
    <property type="molecule type" value="Genomic_DNA"/>
</dbReference>